<reference evidence="1 3" key="1">
    <citation type="submission" date="2015-03" db="EMBL/GenBank/DDBJ databases">
        <authorList>
            <consortium name="Pathogen Informatics"/>
            <person name="Murphy D."/>
        </authorList>
    </citation>
    <scope>NUCLEOTIDE SEQUENCE [LARGE SCALE GENOMIC DNA]</scope>
    <source>
        <strain evidence="1 3">0310</strain>
    </source>
</reference>
<dbReference type="AlphaFoldDB" id="A0A064C0R9"/>
<name>A0A064C0R9_STREE</name>
<organism evidence="2 4">
    <name type="scientific">Streptococcus pneumoniae</name>
    <dbReference type="NCBI Taxonomy" id="1313"/>
    <lineage>
        <taxon>Bacteria</taxon>
        <taxon>Bacillati</taxon>
        <taxon>Bacillota</taxon>
        <taxon>Bacilli</taxon>
        <taxon>Lactobacillales</taxon>
        <taxon>Streptococcaceae</taxon>
        <taxon>Streptococcus</taxon>
    </lineage>
</organism>
<evidence type="ECO:0000313" key="4">
    <source>
        <dbReference type="Proteomes" id="UP000315060"/>
    </source>
</evidence>
<evidence type="ECO:0000313" key="2">
    <source>
        <dbReference type="EMBL" id="TVX69564.1"/>
    </source>
</evidence>
<evidence type="ECO:0000313" key="3">
    <source>
        <dbReference type="Proteomes" id="UP000045541"/>
    </source>
</evidence>
<reference evidence="2 4" key="2">
    <citation type="submission" date="2019-07" db="EMBL/GenBank/DDBJ databases">
        <authorList>
            <person name="Mohale T."/>
        </authorList>
    </citation>
    <scope>NUCLEOTIDE SEQUENCE [LARGE SCALE GENOMIC DNA]</scope>
    <source>
        <strain evidence="2 4">NTPn 59</strain>
    </source>
</reference>
<sequence>MNQSKLVTEVTLADLRRLGNQGNATARLDNGDEIKLTSRYGLVPKKGYLAGKLETVWMIVEYSKIYKEIRTIKRGDVLVVRRIKQGNTNRLLLTGKGYHRPTKH</sequence>
<protein>
    <submittedName>
        <fullName evidence="2">Uncharacterized protein</fullName>
    </submittedName>
</protein>
<dbReference type="EMBL" id="CMWB01000022">
    <property type="protein sequence ID" value="CKJ19679.1"/>
    <property type="molecule type" value="Genomic_DNA"/>
</dbReference>
<dbReference type="Proteomes" id="UP000045541">
    <property type="component" value="Unassembled WGS sequence"/>
</dbReference>
<proteinExistence type="predicted"/>
<evidence type="ECO:0000313" key="1">
    <source>
        <dbReference type="EMBL" id="CKJ19679.1"/>
    </source>
</evidence>
<dbReference type="EMBL" id="VMYC01000114">
    <property type="protein sequence ID" value="TVX69564.1"/>
    <property type="molecule type" value="Genomic_DNA"/>
</dbReference>
<accession>A0A064C0R9</accession>
<comment type="caution">
    <text evidence="2">The sequence shown here is derived from an EMBL/GenBank/DDBJ whole genome shotgun (WGS) entry which is preliminary data.</text>
</comment>
<gene>
    <name evidence="2" type="ORF">AZJ28_07115</name>
    <name evidence="1" type="ORF">ERS096071_01352</name>
</gene>
<dbReference type="Proteomes" id="UP000315060">
    <property type="component" value="Unassembled WGS sequence"/>
</dbReference>